<dbReference type="InterPro" id="IPR049382">
    <property type="entry name" value="FGGY_C_2"/>
</dbReference>
<accession>A0ABV2T0L6</accession>
<keyword evidence="2" id="KW-0808">Transferase</keyword>
<feature type="domain" description="Carbohydrate kinase FGGY N-terminal" evidence="4">
    <location>
        <begin position="6"/>
        <end position="219"/>
    </location>
</feature>
<dbReference type="InterPro" id="IPR043129">
    <property type="entry name" value="ATPase_NBD"/>
</dbReference>
<keyword evidence="3 7" id="KW-0418">Kinase</keyword>
<evidence type="ECO:0000313" key="8">
    <source>
        <dbReference type="Proteomes" id="UP001549749"/>
    </source>
</evidence>
<dbReference type="InterPro" id="IPR018485">
    <property type="entry name" value="FGGY_C"/>
</dbReference>
<dbReference type="InterPro" id="IPR018484">
    <property type="entry name" value="FGGY_N"/>
</dbReference>
<comment type="similarity">
    <text evidence="1">Belongs to the FGGY kinase family.</text>
</comment>
<evidence type="ECO:0000256" key="1">
    <source>
        <dbReference type="ARBA" id="ARBA00009156"/>
    </source>
</evidence>
<dbReference type="PANTHER" id="PTHR10196:SF57">
    <property type="entry name" value="XYLULOSE KINASE"/>
    <property type="match status" value="1"/>
</dbReference>
<dbReference type="EMBL" id="JBEXAC010000001">
    <property type="protein sequence ID" value="MET6996573.1"/>
    <property type="molecule type" value="Genomic_DNA"/>
</dbReference>
<organism evidence="7 8">
    <name type="scientific">Chitinophaga defluvii</name>
    <dbReference type="NCBI Taxonomy" id="3163343"/>
    <lineage>
        <taxon>Bacteria</taxon>
        <taxon>Pseudomonadati</taxon>
        <taxon>Bacteroidota</taxon>
        <taxon>Chitinophagia</taxon>
        <taxon>Chitinophagales</taxon>
        <taxon>Chitinophagaceae</taxon>
        <taxon>Chitinophaga</taxon>
    </lineage>
</organism>
<dbReference type="RefSeq" id="WP_354659215.1">
    <property type="nucleotide sequence ID" value="NZ_JBEXAC010000001.1"/>
</dbReference>
<feature type="domain" description="Carbohydrate kinase FGGY C-terminal" evidence="5">
    <location>
        <begin position="386"/>
        <end position="434"/>
    </location>
</feature>
<dbReference type="CDD" id="cd07772">
    <property type="entry name" value="ASKHA_NBD_FGGY_NaCK-like"/>
    <property type="match status" value="1"/>
</dbReference>
<evidence type="ECO:0000259" key="4">
    <source>
        <dbReference type="Pfam" id="PF00370"/>
    </source>
</evidence>
<dbReference type="Proteomes" id="UP001549749">
    <property type="component" value="Unassembled WGS sequence"/>
</dbReference>
<dbReference type="Pfam" id="PF00370">
    <property type="entry name" value="FGGY_N"/>
    <property type="match status" value="1"/>
</dbReference>
<keyword evidence="8" id="KW-1185">Reference proteome</keyword>
<dbReference type="GO" id="GO:0016301">
    <property type="term" value="F:kinase activity"/>
    <property type="evidence" value="ECO:0007669"/>
    <property type="project" value="UniProtKB-KW"/>
</dbReference>
<sequence length="464" mass="51896">MSSSVIAVFDIGKTNKKVFLIDEHYKIVYEKSAQFAETTDEDGDACEDIALLTTWMRQSLHEILQLPGFEVKAMNFSTYGASFVHINGAGEVIAPLYNYLKPYPKALQQTFYNTYGGEVAVSAATASPVLGHLNSGMLLYRLKYEHPRLYEAIHYSLHLPQYISYLITGQVYSDITSIGCHTQLWDFSRQQYHTWVQQEGISEKLAPIFPSNEVVQVSLNGRTYPTGIGLHDSSAALIPYLANFSEPFVLISTGTWCITLNPFNQTPLTSAELQQDCLCYLEYHGKPVKASRLFAGNEHEQQTKKLAEYFNVPLDFYKTVEFDPAIVSRLQKAQLINNTSIANTDTNLLFFKSLDPSQFASYEDAYHQLLLNIIVAQKYSTGLVLDNTNVKRIFVDGGFSKNPVFMHLLAAAFPGMEVYAASVAQATAIGAALAIHKHWNHLPLPGDLVALKYYVSAAVTEEEY</sequence>
<name>A0ABV2T0L6_9BACT</name>
<evidence type="ECO:0000313" key="7">
    <source>
        <dbReference type="EMBL" id="MET6996573.1"/>
    </source>
</evidence>
<dbReference type="SUPFAM" id="SSF53067">
    <property type="entry name" value="Actin-like ATPase domain"/>
    <property type="match status" value="2"/>
</dbReference>
<reference evidence="7 8" key="1">
    <citation type="submission" date="2024-06" db="EMBL/GenBank/DDBJ databases">
        <title>Chitinophaga defluvii sp. nov., isolated from municipal sewage.</title>
        <authorList>
            <person name="Zhang L."/>
        </authorList>
    </citation>
    <scope>NUCLEOTIDE SEQUENCE [LARGE SCALE GENOMIC DNA]</scope>
    <source>
        <strain evidence="7 8">H8</strain>
    </source>
</reference>
<evidence type="ECO:0000259" key="5">
    <source>
        <dbReference type="Pfam" id="PF02782"/>
    </source>
</evidence>
<comment type="caution">
    <text evidence="7">The sequence shown here is derived from an EMBL/GenBank/DDBJ whole genome shotgun (WGS) entry which is preliminary data.</text>
</comment>
<protein>
    <submittedName>
        <fullName evidence="7">FGGY family carbohydrate kinase</fullName>
    </submittedName>
</protein>
<evidence type="ECO:0000256" key="3">
    <source>
        <dbReference type="ARBA" id="ARBA00022777"/>
    </source>
</evidence>
<dbReference type="Gene3D" id="3.30.420.40">
    <property type="match status" value="2"/>
</dbReference>
<dbReference type="Pfam" id="PF02782">
    <property type="entry name" value="FGGY_C"/>
    <property type="match status" value="1"/>
</dbReference>
<proteinExistence type="inferred from homology"/>
<feature type="domain" description="Carbohydrate kinase FGGY C-terminal" evidence="6">
    <location>
        <begin position="246"/>
        <end position="306"/>
    </location>
</feature>
<dbReference type="Pfam" id="PF21546">
    <property type="entry name" value="FGGY_C_2"/>
    <property type="match status" value="1"/>
</dbReference>
<gene>
    <name evidence="7" type="ORF">ABR189_04310</name>
</gene>
<evidence type="ECO:0000259" key="6">
    <source>
        <dbReference type="Pfam" id="PF21546"/>
    </source>
</evidence>
<dbReference type="PANTHER" id="PTHR10196">
    <property type="entry name" value="SUGAR KINASE"/>
    <property type="match status" value="1"/>
</dbReference>
<evidence type="ECO:0000256" key="2">
    <source>
        <dbReference type="ARBA" id="ARBA00022679"/>
    </source>
</evidence>